<keyword evidence="2" id="KW-0378">Hydrolase</keyword>
<protein>
    <submittedName>
        <fullName evidence="2">Neopullulanase</fullName>
        <ecNumber evidence="2">3.2.1.135</ecNumber>
    </submittedName>
</protein>
<dbReference type="GO" id="GO:0031216">
    <property type="term" value="F:neopullulanase activity"/>
    <property type="evidence" value="ECO:0007669"/>
    <property type="project" value="UniProtKB-EC"/>
</dbReference>
<dbReference type="Proteomes" id="UP000029224">
    <property type="component" value="Unassembled WGS sequence"/>
</dbReference>
<organism evidence="2 3">
    <name type="scientific">Vibrio maritimus</name>
    <dbReference type="NCBI Taxonomy" id="990268"/>
    <lineage>
        <taxon>Bacteria</taxon>
        <taxon>Pseudomonadati</taxon>
        <taxon>Pseudomonadota</taxon>
        <taxon>Gammaproteobacteria</taxon>
        <taxon>Vibrionales</taxon>
        <taxon>Vibrionaceae</taxon>
        <taxon>Vibrio</taxon>
    </lineage>
</organism>
<evidence type="ECO:0000313" key="2">
    <source>
        <dbReference type="EMBL" id="GAL34224.1"/>
    </source>
</evidence>
<dbReference type="AlphaFoldDB" id="A0A090T639"/>
<dbReference type="GO" id="GO:0004556">
    <property type="term" value="F:alpha-amylase activity"/>
    <property type="evidence" value="ECO:0007669"/>
    <property type="project" value="TreeGrafter"/>
</dbReference>
<dbReference type="EC" id="3.2.1.135" evidence="2"/>
<dbReference type="SUPFAM" id="SSF51011">
    <property type="entry name" value="Glycosyl hydrolase domain"/>
    <property type="match status" value="1"/>
</dbReference>
<keyword evidence="2" id="KW-0326">Glycosidase</keyword>
<dbReference type="InterPro" id="IPR017853">
    <property type="entry name" value="GH"/>
</dbReference>
<sequence>MSYPESLPFFKEVAEYWVKELKIDGWRLDQAYQVPTDAWVEIRKAVDDASQQVTYTNADGELVNPLGYMVAEIWRGESEIARDGYGSTENPALCSAFDFPMRYRLMQAFAIEENGKRSTRGGLTLAEGMQTHDLYPAHAKPNLMLGNHDLVRFGDLLQRGNLAEPNEEGYWQRHKAAISFLGAYTGPITLYYGEEIGDELQGFADKVPNDICAEQGKCDDHVARMSGKVEGVTGVILTPEQTDLKNYVRELMTLRSQHPSLAKGTRENIVANVNAYADLKTTGEESILYIVNTSATNQTVAISGDKLAFTGNLNDLQTNDNVTPTSGFYNIDLTPFQARFLLLEQ</sequence>
<proteinExistence type="predicted"/>
<dbReference type="InterPro" id="IPR006047">
    <property type="entry name" value="GH13_cat_dom"/>
</dbReference>
<dbReference type="PANTHER" id="PTHR10357:SF228">
    <property type="entry name" value="PUTATIVE-RELATED"/>
    <property type="match status" value="1"/>
</dbReference>
<dbReference type="EMBL" id="BBMT01000004">
    <property type="protein sequence ID" value="GAL34224.1"/>
    <property type="molecule type" value="Genomic_DNA"/>
</dbReference>
<dbReference type="Gene3D" id="2.60.40.1180">
    <property type="entry name" value="Golgi alpha-mannosidase II"/>
    <property type="match status" value="1"/>
</dbReference>
<name>A0A090T639_9VIBR</name>
<dbReference type="Pfam" id="PF00128">
    <property type="entry name" value="Alpha-amylase"/>
    <property type="match status" value="1"/>
</dbReference>
<dbReference type="InterPro" id="IPR013780">
    <property type="entry name" value="Glyco_hydro_b"/>
</dbReference>
<gene>
    <name evidence="2" type="ORF">JCM19240_1132</name>
</gene>
<dbReference type="SUPFAM" id="SSF51445">
    <property type="entry name" value="(Trans)glycosidases"/>
    <property type="match status" value="1"/>
</dbReference>
<evidence type="ECO:0000313" key="3">
    <source>
        <dbReference type="Proteomes" id="UP000029224"/>
    </source>
</evidence>
<accession>A0A090T639</accession>
<reference evidence="2 3" key="1">
    <citation type="submission" date="2014-09" db="EMBL/GenBank/DDBJ databases">
        <title>Vibrio maritimus JCM 19240. (C210) whole genome shotgun sequence.</title>
        <authorList>
            <person name="Sawabe T."/>
            <person name="Meirelles P."/>
            <person name="Nakanishi M."/>
            <person name="Sayaka M."/>
            <person name="Hattori M."/>
            <person name="Ohkuma M."/>
        </authorList>
    </citation>
    <scope>NUCLEOTIDE SEQUENCE [LARGE SCALE GENOMIC DNA]</scope>
    <source>
        <strain evidence="2 3">JCM 19240</strain>
    </source>
</reference>
<reference evidence="2 3" key="2">
    <citation type="submission" date="2014-09" db="EMBL/GenBank/DDBJ databases">
        <authorList>
            <consortium name="NBRP consortium"/>
            <person name="Sawabe T."/>
            <person name="Meirelles P."/>
            <person name="Nakanishi M."/>
            <person name="Sayaka M."/>
            <person name="Hattori M."/>
            <person name="Ohkuma M."/>
        </authorList>
    </citation>
    <scope>NUCLEOTIDE SEQUENCE [LARGE SCALE GENOMIC DNA]</scope>
    <source>
        <strain evidence="2 3">JCM 19240</strain>
    </source>
</reference>
<dbReference type="GO" id="GO:0009313">
    <property type="term" value="P:oligosaccharide catabolic process"/>
    <property type="evidence" value="ECO:0007669"/>
    <property type="project" value="TreeGrafter"/>
</dbReference>
<dbReference type="Gene3D" id="3.20.20.80">
    <property type="entry name" value="Glycosidases"/>
    <property type="match status" value="1"/>
</dbReference>
<keyword evidence="3" id="KW-1185">Reference proteome</keyword>
<comment type="caution">
    <text evidence="2">The sequence shown here is derived from an EMBL/GenBank/DDBJ whole genome shotgun (WGS) entry which is preliminary data.</text>
</comment>
<dbReference type="PANTHER" id="PTHR10357">
    <property type="entry name" value="ALPHA-AMYLASE FAMILY MEMBER"/>
    <property type="match status" value="1"/>
</dbReference>
<evidence type="ECO:0000259" key="1">
    <source>
        <dbReference type="Pfam" id="PF00128"/>
    </source>
</evidence>
<feature type="domain" description="Glycosyl hydrolase family 13 catalytic" evidence="1">
    <location>
        <begin position="11"/>
        <end position="199"/>
    </location>
</feature>